<name>A0A2N8THT1_9ACTN</name>
<protein>
    <submittedName>
        <fullName evidence="1">Uncharacterized protein</fullName>
    </submittedName>
</protein>
<proteinExistence type="predicted"/>
<evidence type="ECO:0000313" key="1">
    <source>
        <dbReference type="EMBL" id="PNG18596.1"/>
    </source>
</evidence>
<comment type="caution">
    <text evidence="1">The sequence shown here is derived from an EMBL/GenBank/DDBJ whole genome shotgun (WGS) entry which is preliminary data.</text>
</comment>
<dbReference type="EMBL" id="POUC01000298">
    <property type="protein sequence ID" value="PNG18596.1"/>
    <property type="molecule type" value="Genomic_DNA"/>
</dbReference>
<dbReference type="Proteomes" id="UP000235943">
    <property type="component" value="Unassembled WGS sequence"/>
</dbReference>
<dbReference type="OrthoDB" id="4260487at2"/>
<dbReference type="RefSeq" id="WP_102912183.1">
    <property type="nucleotide sequence ID" value="NZ_POUC01000298.1"/>
</dbReference>
<organism evidence="1 2">
    <name type="scientific">Streptomyces cahuitamycinicus</name>
    <dbReference type="NCBI Taxonomy" id="2070367"/>
    <lineage>
        <taxon>Bacteria</taxon>
        <taxon>Bacillati</taxon>
        <taxon>Actinomycetota</taxon>
        <taxon>Actinomycetes</taxon>
        <taxon>Kitasatosporales</taxon>
        <taxon>Streptomycetaceae</taxon>
        <taxon>Streptomyces</taxon>
    </lineage>
</organism>
<gene>
    <name evidence="1" type="ORF">C1J00_30290</name>
</gene>
<sequence length="141" mass="15497">MIGPTMTPEILARITAARAARDLSDLARQAVGTTAETISPAERIKRARRMRQMVNAYLDTVVVAEALAGADWSEITEALGRREPDTVEGEYADAVAEWSDAAEAEADAAADVEELDAWYARHREDHDPDLEKPVADLLNRH</sequence>
<keyword evidence="2" id="KW-1185">Reference proteome</keyword>
<evidence type="ECO:0000313" key="2">
    <source>
        <dbReference type="Proteomes" id="UP000235943"/>
    </source>
</evidence>
<accession>A0A2N8THT1</accession>
<dbReference type="AlphaFoldDB" id="A0A2N8THT1"/>
<reference evidence="1 2" key="1">
    <citation type="submission" date="2018-01" db="EMBL/GenBank/DDBJ databases">
        <title>Draft genome sequence of Streptomyces sp. 13K301.</title>
        <authorList>
            <person name="Sahin N."/>
            <person name="Saygin H."/>
            <person name="Ay H."/>
        </authorList>
    </citation>
    <scope>NUCLEOTIDE SEQUENCE [LARGE SCALE GENOMIC DNA]</scope>
    <source>
        <strain evidence="1 2">13K301</strain>
    </source>
</reference>